<dbReference type="EMBL" id="JACOIJ010000001">
    <property type="protein sequence ID" value="MBD1428097.1"/>
    <property type="molecule type" value="Genomic_DNA"/>
</dbReference>
<protein>
    <submittedName>
        <fullName evidence="10">Family 43 glycosylhydrolase</fullName>
    </submittedName>
</protein>
<dbReference type="PANTHER" id="PTHR43772:SF2">
    <property type="entry name" value="PUTATIVE (AFU_ORTHOLOGUE AFUA_2G04480)-RELATED"/>
    <property type="match status" value="1"/>
</dbReference>
<name>A0ABR7Y9Y0_9SPHI</name>
<keyword evidence="11" id="KW-1185">Reference proteome</keyword>
<sequence length="455" mass="50925">MKVLRWNIILVLLCLGLISQAQNPIVQTMYTADPAPLVHKDTLFLYVGRDEAEAPKNHYLMREYRLFSTTDMVNWTDRGAVLRTSQISWSVGDASAAQVIECNGKFYWYISTMNNTPGKGGVSIGVLVADSPAGPFKDPLGKALVTNDMTTQAKHAWDDLDPTVYIDDDGQAYLFWGNGICYWAKLNPDMISLASPIQAINAKDKDVFGPGFTEAPWVYKRNDVYYMHYASGFPESLHYSTAKNIQGPWSYQGEAMPLEKGSNTNHPGVIDYKGKSYFFYHNDALPNGHSYARSVAVEEFQYLPDGKMPLLKMTDKGITKAVGVLNPYTVVQAETIAFAEGVTAYDDKDRGVVIGEIHQNDYIKVRAVDFGEKGATKFKATASSRYHGGTIEIRLNKIDGELIGNLQIPYTGEWSNYVTKSVEVKKIIGVQDVYFVFKGGSPHELFRFDSWEFQH</sequence>
<dbReference type="SUPFAM" id="SSF49785">
    <property type="entry name" value="Galactose-binding domain-like"/>
    <property type="match status" value="1"/>
</dbReference>
<dbReference type="InterPro" id="IPR008979">
    <property type="entry name" value="Galactose-bd-like_sf"/>
</dbReference>
<organism evidence="10 11">
    <name type="scientific">Sphingobacterium litopenaei</name>
    <dbReference type="NCBI Taxonomy" id="2763500"/>
    <lineage>
        <taxon>Bacteria</taxon>
        <taxon>Pseudomonadati</taxon>
        <taxon>Bacteroidota</taxon>
        <taxon>Sphingobacteriia</taxon>
        <taxon>Sphingobacteriales</taxon>
        <taxon>Sphingobacteriaceae</taxon>
        <taxon>Sphingobacterium</taxon>
    </lineage>
</organism>
<dbReference type="InterPro" id="IPR052176">
    <property type="entry name" value="Glycosyl_Hydrlase_43_Enz"/>
</dbReference>
<evidence type="ECO:0000313" key="11">
    <source>
        <dbReference type="Proteomes" id="UP000651271"/>
    </source>
</evidence>
<dbReference type="InterPro" id="IPR005084">
    <property type="entry name" value="CBM6"/>
</dbReference>
<comment type="similarity">
    <text evidence="1 7">Belongs to the glycosyl hydrolase 43 family.</text>
</comment>
<dbReference type="Gene3D" id="2.60.120.260">
    <property type="entry name" value="Galactose-binding domain-like"/>
    <property type="match status" value="1"/>
</dbReference>
<gene>
    <name evidence="10" type="ORF">H8B04_00700</name>
</gene>
<keyword evidence="6 7" id="KW-0326">Glycosidase</keyword>
<dbReference type="Pfam" id="PF03422">
    <property type="entry name" value="CBM_6"/>
    <property type="match status" value="1"/>
</dbReference>
<dbReference type="RefSeq" id="WP_190301128.1">
    <property type="nucleotide sequence ID" value="NZ_JACOIJ010000001.1"/>
</dbReference>
<dbReference type="SUPFAM" id="SSF75005">
    <property type="entry name" value="Arabinanase/levansucrase/invertase"/>
    <property type="match status" value="1"/>
</dbReference>
<keyword evidence="2" id="KW-0858">Xylan degradation</keyword>
<dbReference type="Gene3D" id="2.115.10.20">
    <property type="entry name" value="Glycosyl hydrolase domain, family 43"/>
    <property type="match status" value="1"/>
</dbReference>
<feature type="chain" id="PRO_5047288152" evidence="8">
    <location>
        <begin position="22"/>
        <end position="455"/>
    </location>
</feature>
<evidence type="ECO:0000256" key="6">
    <source>
        <dbReference type="ARBA" id="ARBA00023295"/>
    </source>
</evidence>
<evidence type="ECO:0000313" key="10">
    <source>
        <dbReference type="EMBL" id="MBD1428097.1"/>
    </source>
</evidence>
<accession>A0ABR7Y9Y0</accession>
<feature type="signal peptide" evidence="8">
    <location>
        <begin position="1"/>
        <end position="21"/>
    </location>
</feature>
<dbReference type="PROSITE" id="PS51175">
    <property type="entry name" value="CBM6"/>
    <property type="match status" value="1"/>
</dbReference>
<proteinExistence type="inferred from homology"/>
<evidence type="ECO:0000256" key="2">
    <source>
        <dbReference type="ARBA" id="ARBA00022651"/>
    </source>
</evidence>
<dbReference type="InterPro" id="IPR006584">
    <property type="entry name" value="Cellulose-bd_IV"/>
</dbReference>
<evidence type="ECO:0000256" key="8">
    <source>
        <dbReference type="SAM" id="SignalP"/>
    </source>
</evidence>
<evidence type="ECO:0000256" key="7">
    <source>
        <dbReference type="RuleBase" id="RU361187"/>
    </source>
</evidence>
<dbReference type="SMART" id="SM00606">
    <property type="entry name" value="CBD_IV"/>
    <property type="match status" value="1"/>
</dbReference>
<dbReference type="PANTHER" id="PTHR43772">
    <property type="entry name" value="ENDO-1,4-BETA-XYLANASE"/>
    <property type="match status" value="1"/>
</dbReference>
<keyword evidence="2" id="KW-0624">Polysaccharide degradation</keyword>
<dbReference type="InterPro" id="IPR023296">
    <property type="entry name" value="Glyco_hydro_beta-prop_sf"/>
</dbReference>
<dbReference type="Proteomes" id="UP000651271">
    <property type="component" value="Unassembled WGS sequence"/>
</dbReference>
<reference evidence="10 11" key="1">
    <citation type="submission" date="2020-08" db="EMBL/GenBank/DDBJ databases">
        <title>Sphingobacterium sp. DN04309 isolated from aquaculture water.</title>
        <authorList>
            <person name="Zhang M."/>
        </authorList>
    </citation>
    <scope>NUCLEOTIDE SEQUENCE [LARGE SCALE GENOMIC DNA]</scope>
    <source>
        <strain evidence="10 11">DN04309</strain>
    </source>
</reference>
<dbReference type="CDD" id="cd18618">
    <property type="entry name" value="GH43_Xsa43E-like"/>
    <property type="match status" value="1"/>
</dbReference>
<dbReference type="InterPro" id="IPR006710">
    <property type="entry name" value="Glyco_hydro_43"/>
</dbReference>
<keyword evidence="5" id="KW-0119">Carbohydrate metabolism</keyword>
<feature type="domain" description="CBM6" evidence="9">
    <location>
        <begin position="329"/>
        <end position="454"/>
    </location>
</feature>
<evidence type="ECO:0000259" key="9">
    <source>
        <dbReference type="PROSITE" id="PS51175"/>
    </source>
</evidence>
<keyword evidence="3 8" id="KW-0732">Signal</keyword>
<evidence type="ECO:0000256" key="4">
    <source>
        <dbReference type="ARBA" id="ARBA00022801"/>
    </source>
</evidence>
<evidence type="ECO:0000256" key="5">
    <source>
        <dbReference type="ARBA" id="ARBA00023277"/>
    </source>
</evidence>
<dbReference type="CDD" id="cd04084">
    <property type="entry name" value="CBM6_xylanase-like"/>
    <property type="match status" value="1"/>
</dbReference>
<evidence type="ECO:0000256" key="3">
    <source>
        <dbReference type="ARBA" id="ARBA00022729"/>
    </source>
</evidence>
<dbReference type="Pfam" id="PF04616">
    <property type="entry name" value="Glyco_hydro_43"/>
    <property type="match status" value="1"/>
</dbReference>
<evidence type="ECO:0000256" key="1">
    <source>
        <dbReference type="ARBA" id="ARBA00009865"/>
    </source>
</evidence>
<keyword evidence="4 7" id="KW-0378">Hydrolase</keyword>
<comment type="caution">
    <text evidence="10">The sequence shown here is derived from an EMBL/GenBank/DDBJ whole genome shotgun (WGS) entry which is preliminary data.</text>
</comment>